<feature type="region of interest" description="Disordered" evidence="1">
    <location>
        <begin position="1"/>
        <end position="21"/>
    </location>
</feature>
<evidence type="ECO:0000313" key="3">
    <source>
        <dbReference type="Proteomes" id="UP000691718"/>
    </source>
</evidence>
<keyword evidence="3" id="KW-1185">Reference proteome</keyword>
<accession>A0A8S3XWP8</accession>
<name>A0A8S3XWP8_PARAO</name>
<gene>
    <name evidence="2" type="ORF">PAPOLLO_LOCUS20783</name>
</gene>
<sequence>MEIRQNRVREPPPADYPGARGALAAPLRDGAVHYHFDPVRAEWALHASHSRDILTVTPNLVATASTR</sequence>
<evidence type="ECO:0000256" key="1">
    <source>
        <dbReference type="SAM" id="MobiDB-lite"/>
    </source>
</evidence>
<dbReference type="AlphaFoldDB" id="A0A8S3XWP8"/>
<organism evidence="2 3">
    <name type="scientific">Parnassius apollo</name>
    <name type="common">Apollo butterfly</name>
    <name type="synonym">Papilio apollo</name>
    <dbReference type="NCBI Taxonomy" id="110799"/>
    <lineage>
        <taxon>Eukaryota</taxon>
        <taxon>Metazoa</taxon>
        <taxon>Ecdysozoa</taxon>
        <taxon>Arthropoda</taxon>
        <taxon>Hexapoda</taxon>
        <taxon>Insecta</taxon>
        <taxon>Pterygota</taxon>
        <taxon>Neoptera</taxon>
        <taxon>Endopterygota</taxon>
        <taxon>Lepidoptera</taxon>
        <taxon>Glossata</taxon>
        <taxon>Ditrysia</taxon>
        <taxon>Papilionoidea</taxon>
        <taxon>Papilionidae</taxon>
        <taxon>Parnassiinae</taxon>
        <taxon>Parnassini</taxon>
        <taxon>Parnassius</taxon>
        <taxon>Parnassius</taxon>
    </lineage>
</organism>
<feature type="compositionally biased region" description="Basic and acidic residues" evidence="1">
    <location>
        <begin position="1"/>
        <end position="12"/>
    </location>
</feature>
<evidence type="ECO:0000313" key="2">
    <source>
        <dbReference type="EMBL" id="CAG5036346.1"/>
    </source>
</evidence>
<comment type="caution">
    <text evidence="2">The sequence shown here is derived from an EMBL/GenBank/DDBJ whole genome shotgun (WGS) entry which is preliminary data.</text>
</comment>
<protein>
    <submittedName>
        <fullName evidence="2">(apollo) hypothetical protein</fullName>
    </submittedName>
</protein>
<reference evidence="2" key="1">
    <citation type="submission" date="2021-04" db="EMBL/GenBank/DDBJ databases">
        <authorList>
            <person name="Tunstrom K."/>
        </authorList>
    </citation>
    <scope>NUCLEOTIDE SEQUENCE</scope>
</reference>
<proteinExistence type="predicted"/>
<dbReference type="EMBL" id="CAJQZP010001285">
    <property type="protein sequence ID" value="CAG5036346.1"/>
    <property type="molecule type" value="Genomic_DNA"/>
</dbReference>
<dbReference type="Proteomes" id="UP000691718">
    <property type="component" value="Unassembled WGS sequence"/>
</dbReference>